<dbReference type="PANTHER" id="PTHR34216:SF7">
    <property type="entry name" value="POLY-BETA-1,6-N-ACETYL-D-GLUCOSAMINE N-DEACETYLASE"/>
    <property type="match status" value="1"/>
</dbReference>
<dbReference type="PROSITE" id="PS51677">
    <property type="entry name" value="NODB"/>
    <property type="match status" value="1"/>
</dbReference>
<comment type="caution">
    <text evidence="7">The sequence shown here is derived from an EMBL/GenBank/DDBJ whole genome shotgun (WGS) entry which is preliminary data.</text>
</comment>
<evidence type="ECO:0000259" key="6">
    <source>
        <dbReference type="PROSITE" id="PS51677"/>
    </source>
</evidence>
<proteinExistence type="inferred from homology"/>
<dbReference type="GO" id="GO:0016810">
    <property type="term" value="F:hydrolase activity, acting on carbon-nitrogen (but not peptide) bonds"/>
    <property type="evidence" value="ECO:0007669"/>
    <property type="project" value="InterPro"/>
</dbReference>
<evidence type="ECO:0000256" key="2">
    <source>
        <dbReference type="ARBA" id="ARBA00010973"/>
    </source>
</evidence>
<dbReference type="Proteomes" id="UP000291088">
    <property type="component" value="Unassembled WGS sequence"/>
</dbReference>
<comment type="function">
    <text evidence="1">Is involved in generating a small heat-stable compound (Nod), an acylated oligomer of N-acetylglucosamine, that stimulates mitosis in various plant protoplasts.</text>
</comment>
<dbReference type="PANTHER" id="PTHR34216">
    <property type="match status" value="1"/>
</dbReference>
<dbReference type="RefSeq" id="WP_129331941.1">
    <property type="nucleotide sequence ID" value="NZ_SDVB01000196.1"/>
</dbReference>
<dbReference type="InterPro" id="IPR011330">
    <property type="entry name" value="Glyco_hydro/deAcase_b/a-brl"/>
</dbReference>
<evidence type="ECO:0000256" key="5">
    <source>
        <dbReference type="ARBA" id="ARBA00032976"/>
    </source>
</evidence>
<gene>
    <name evidence="7" type="ORF">EUU22_10155</name>
</gene>
<reference evidence="7 8" key="1">
    <citation type="submission" date="2019-01" db="EMBL/GenBank/DDBJ databases">
        <authorList>
            <person name="Deng T."/>
        </authorList>
    </citation>
    <scope>NUCLEOTIDE SEQUENCE [LARGE SCALE GENOMIC DNA]</scope>
    <source>
        <strain evidence="7 8">F8825</strain>
    </source>
</reference>
<evidence type="ECO:0000256" key="3">
    <source>
        <dbReference type="ARBA" id="ARBA00020071"/>
    </source>
</evidence>
<dbReference type="InterPro" id="IPR002509">
    <property type="entry name" value="NODB_dom"/>
</dbReference>
<comment type="similarity">
    <text evidence="2">Belongs to the polysaccharide deacetylase family.</text>
</comment>
<evidence type="ECO:0000313" key="7">
    <source>
        <dbReference type="EMBL" id="RYC15411.1"/>
    </source>
</evidence>
<dbReference type="OrthoDB" id="9782872at2"/>
<keyword evidence="4" id="KW-0732">Signal</keyword>
<protein>
    <recommendedName>
        <fullName evidence="3">Chitooligosaccharide deacetylase</fullName>
    </recommendedName>
    <alternativeName>
        <fullName evidence="5">Nodulation protein B</fullName>
    </alternativeName>
</protein>
<sequence length="343" mass="37504">MLREFARRGVITAGLEASHLLRCAGAMASERGLGAIFTLHHVRPFVPASTDVNAHLEITPEFLDAAIRQLKAEGYRFVSLEEVPALLHSPEPGRPFAAFTLDDGYRNNRDHALPVFERHGVPFTVFVCRGFSERSHTIWWETAAAILCREQAVDLGGSEPIVRDVRTSADMRAAFRSIAGAICAEGEDAMIGKLDRAAAAIGIDPGAIVEDLVMSGEELAAFARHPLVTLGAHTVSHRSLGFLDPATVTDEVRRSADYVEEITGRRPQTFAYPYGDGRSVTKESIRAVEDAGCRLAVTTSPGTLDRHSAEHLFRLPRISLNGFYQKRRYVSALASGIPFRLKG</sequence>
<dbReference type="GO" id="GO:0005975">
    <property type="term" value="P:carbohydrate metabolic process"/>
    <property type="evidence" value="ECO:0007669"/>
    <property type="project" value="InterPro"/>
</dbReference>
<dbReference type="EMBL" id="SDVB01000196">
    <property type="protein sequence ID" value="RYC15411.1"/>
    <property type="molecule type" value="Genomic_DNA"/>
</dbReference>
<dbReference type="Gene3D" id="3.20.20.370">
    <property type="entry name" value="Glycoside hydrolase/deacetylase"/>
    <property type="match status" value="1"/>
</dbReference>
<evidence type="ECO:0000256" key="1">
    <source>
        <dbReference type="ARBA" id="ARBA00003236"/>
    </source>
</evidence>
<dbReference type="SUPFAM" id="SSF88713">
    <property type="entry name" value="Glycoside hydrolase/deacetylase"/>
    <property type="match status" value="1"/>
</dbReference>
<name>A0A4Q2TDK7_9HYPH</name>
<feature type="domain" description="NodB homology" evidence="6">
    <location>
        <begin position="95"/>
        <end position="343"/>
    </location>
</feature>
<dbReference type="Pfam" id="PF01522">
    <property type="entry name" value="Polysacc_deac_1"/>
    <property type="match status" value="1"/>
</dbReference>
<accession>A0A4Q2TDK7</accession>
<evidence type="ECO:0000256" key="4">
    <source>
        <dbReference type="ARBA" id="ARBA00022729"/>
    </source>
</evidence>
<dbReference type="InterPro" id="IPR051398">
    <property type="entry name" value="Polysacch_Deacetylase"/>
</dbReference>
<dbReference type="AlphaFoldDB" id="A0A4Q2TDK7"/>
<organism evidence="7 8">
    <name type="scientific">Ciceribacter ferrooxidans</name>
    <dbReference type="NCBI Taxonomy" id="2509717"/>
    <lineage>
        <taxon>Bacteria</taxon>
        <taxon>Pseudomonadati</taxon>
        <taxon>Pseudomonadota</taxon>
        <taxon>Alphaproteobacteria</taxon>
        <taxon>Hyphomicrobiales</taxon>
        <taxon>Rhizobiaceae</taxon>
        <taxon>Ciceribacter</taxon>
    </lineage>
</organism>
<evidence type="ECO:0000313" key="8">
    <source>
        <dbReference type="Proteomes" id="UP000291088"/>
    </source>
</evidence>
<keyword evidence="8" id="KW-1185">Reference proteome</keyword>